<dbReference type="RefSeq" id="WP_191817553.1">
    <property type="nucleotide sequence ID" value="NZ_JACYFT010000001.1"/>
</dbReference>
<feature type="transmembrane region" description="Helical" evidence="10">
    <location>
        <begin position="271"/>
        <end position="292"/>
    </location>
</feature>
<keyword evidence="3" id="KW-0050">Antiport</keyword>
<keyword evidence="2" id="KW-0813">Transport</keyword>
<dbReference type="Proteomes" id="UP000647424">
    <property type="component" value="Unassembled WGS sequence"/>
</dbReference>
<evidence type="ECO:0000256" key="8">
    <source>
        <dbReference type="ARBA" id="ARBA00023136"/>
    </source>
</evidence>
<keyword evidence="6 10" id="KW-1133">Transmembrane helix</keyword>
<name>A0A927FCV6_9BURK</name>
<dbReference type="GO" id="GO:0006811">
    <property type="term" value="P:monoatomic ion transport"/>
    <property type="evidence" value="ECO:0007669"/>
    <property type="project" value="UniProtKB-KW"/>
</dbReference>
<evidence type="ECO:0000256" key="1">
    <source>
        <dbReference type="ARBA" id="ARBA00004429"/>
    </source>
</evidence>
<evidence type="ECO:0000256" key="5">
    <source>
        <dbReference type="ARBA" id="ARBA00022692"/>
    </source>
</evidence>
<gene>
    <name evidence="11" type="ORF">IC609_00730</name>
</gene>
<reference evidence="11" key="1">
    <citation type="submission" date="2020-09" db="EMBL/GenBank/DDBJ databases">
        <title>Genome seq and assembly of Limnohabitants sp.</title>
        <authorList>
            <person name="Chhetri G."/>
        </authorList>
    </citation>
    <scope>NUCLEOTIDE SEQUENCE</scope>
    <source>
        <strain evidence="11">JUR4</strain>
    </source>
</reference>
<dbReference type="PANTHER" id="PTHR43298:SF2">
    <property type="entry name" value="FMN_FAD EXPORTER YEEO-RELATED"/>
    <property type="match status" value="1"/>
</dbReference>
<feature type="transmembrane region" description="Helical" evidence="10">
    <location>
        <begin position="122"/>
        <end position="142"/>
    </location>
</feature>
<feature type="transmembrane region" description="Helical" evidence="10">
    <location>
        <begin position="154"/>
        <end position="177"/>
    </location>
</feature>
<keyword evidence="12" id="KW-1185">Reference proteome</keyword>
<feature type="transmembrane region" description="Helical" evidence="10">
    <location>
        <begin position="418"/>
        <end position="438"/>
    </location>
</feature>
<evidence type="ECO:0000313" key="12">
    <source>
        <dbReference type="Proteomes" id="UP000647424"/>
    </source>
</evidence>
<comment type="subcellular location">
    <subcellularLocation>
        <location evidence="1">Cell inner membrane</location>
        <topology evidence="1">Multi-pass membrane protein</topology>
    </subcellularLocation>
</comment>
<dbReference type="PIRSF" id="PIRSF006603">
    <property type="entry name" value="DinF"/>
    <property type="match status" value="1"/>
</dbReference>
<feature type="transmembrane region" description="Helical" evidence="10">
    <location>
        <begin position="88"/>
        <end position="110"/>
    </location>
</feature>
<comment type="caution">
    <text evidence="11">The sequence shown here is derived from an EMBL/GenBank/DDBJ whole genome shotgun (WGS) entry which is preliminary data.</text>
</comment>
<dbReference type="NCBIfam" id="TIGR00797">
    <property type="entry name" value="matE"/>
    <property type="match status" value="1"/>
</dbReference>
<dbReference type="GO" id="GO:0042910">
    <property type="term" value="F:xenobiotic transmembrane transporter activity"/>
    <property type="evidence" value="ECO:0007669"/>
    <property type="project" value="InterPro"/>
</dbReference>
<dbReference type="GO" id="GO:0005886">
    <property type="term" value="C:plasma membrane"/>
    <property type="evidence" value="ECO:0007669"/>
    <property type="project" value="UniProtKB-SubCell"/>
</dbReference>
<protein>
    <recommendedName>
        <fullName evidence="9">Multidrug-efflux transporter</fullName>
    </recommendedName>
</protein>
<dbReference type="GO" id="GO:0015297">
    <property type="term" value="F:antiporter activity"/>
    <property type="evidence" value="ECO:0007669"/>
    <property type="project" value="UniProtKB-KW"/>
</dbReference>
<evidence type="ECO:0000256" key="4">
    <source>
        <dbReference type="ARBA" id="ARBA00022475"/>
    </source>
</evidence>
<dbReference type="EMBL" id="JACYFT010000001">
    <property type="protein sequence ID" value="MBD8049050.1"/>
    <property type="molecule type" value="Genomic_DNA"/>
</dbReference>
<evidence type="ECO:0000256" key="7">
    <source>
        <dbReference type="ARBA" id="ARBA00023065"/>
    </source>
</evidence>
<feature type="transmembrane region" description="Helical" evidence="10">
    <location>
        <begin position="236"/>
        <end position="259"/>
    </location>
</feature>
<dbReference type="CDD" id="cd13131">
    <property type="entry name" value="MATE_NorM_like"/>
    <property type="match status" value="1"/>
</dbReference>
<feature type="transmembrane region" description="Helical" evidence="10">
    <location>
        <begin position="47"/>
        <end position="68"/>
    </location>
</feature>
<feature type="transmembrane region" description="Helical" evidence="10">
    <location>
        <begin position="183"/>
        <end position="207"/>
    </location>
</feature>
<dbReference type="InterPro" id="IPR048279">
    <property type="entry name" value="MdtK-like"/>
</dbReference>
<evidence type="ECO:0000256" key="10">
    <source>
        <dbReference type="SAM" id="Phobius"/>
    </source>
</evidence>
<feature type="transmembrane region" description="Helical" evidence="10">
    <location>
        <begin position="343"/>
        <end position="362"/>
    </location>
</feature>
<evidence type="ECO:0000313" key="11">
    <source>
        <dbReference type="EMBL" id="MBD8049050.1"/>
    </source>
</evidence>
<keyword evidence="4" id="KW-1003">Cell membrane</keyword>
<sequence length="450" mass="48119">MSELRTIARHAGTVLIGQLAVIAYGVADTVIAGRVSPQALATLSLASSIYISVYVGLNGLIQSLLPIWAELRGAGQYPQIGQSVRQGLYLAAGAGLLGIMVLCFPDPWLLWTDVPPALWPEVHAYLQVLALALIPSLLFRMFSTLNQSLGYPRLVTWLQAGGLFVKVPLSASLTFGLAGMPALGVVGCAWATLVVNSLMLLTGIWLLHTQSIYRPYRLWLPLEAPHGPTLRRFLRLGLPAGLSIMVEITSFTLMALFIARLGASALASHQIAANMAGVLYMIPLALGIASSARTGYWLGANQPQRAREAARTGLTLAAGMALVSACALWLAREPLAQLFTADPSVALAAAVWLGWVAAYHLTDAVQTVCVFLLRCYRITLAPLLIYTVMLWGVGLFGGYLLAYRGLGPWAAQPTVGSFWLTSFAALAVVALLFCALLWRAVRVPPAASDC</sequence>
<evidence type="ECO:0000256" key="2">
    <source>
        <dbReference type="ARBA" id="ARBA00022448"/>
    </source>
</evidence>
<feature type="transmembrane region" description="Helical" evidence="10">
    <location>
        <begin position="383"/>
        <end position="406"/>
    </location>
</feature>
<dbReference type="PANTHER" id="PTHR43298">
    <property type="entry name" value="MULTIDRUG RESISTANCE PROTEIN NORM-RELATED"/>
    <property type="match status" value="1"/>
</dbReference>
<feature type="transmembrane region" description="Helical" evidence="10">
    <location>
        <begin position="7"/>
        <end position="27"/>
    </location>
</feature>
<keyword evidence="8 10" id="KW-0472">Membrane</keyword>
<dbReference type="InterPro" id="IPR002528">
    <property type="entry name" value="MATE_fam"/>
</dbReference>
<feature type="transmembrane region" description="Helical" evidence="10">
    <location>
        <begin position="313"/>
        <end position="331"/>
    </location>
</feature>
<accession>A0A927FCV6</accession>
<dbReference type="Pfam" id="PF01554">
    <property type="entry name" value="MatE"/>
    <property type="match status" value="2"/>
</dbReference>
<evidence type="ECO:0000256" key="6">
    <source>
        <dbReference type="ARBA" id="ARBA00022989"/>
    </source>
</evidence>
<dbReference type="InterPro" id="IPR050222">
    <property type="entry name" value="MATE_MdtK"/>
</dbReference>
<keyword evidence="7" id="KW-0406">Ion transport</keyword>
<organism evidence="11 12">
    <name type="scientific">Limnohabitans radicicola</name>
    <dbReference type="NCBI Taxonomy" id="2771427"/>
    <lineage>
        <taxon>Bacteria</taxon>
        <taxon>Pseudomonadati</taxon>
        <taxon>Pseudomonadota</taxon>
        <taxon>Betaproteobacteria</taxon>
        <taxon>Burkholderiales</taxon>
        <taxon>Comamonadaceae</taxon>
        <taxon>Limnohabitans</taxon>
    </lineage>
</organism>
<dbReference type="AlphaFoldDB" id="A0A927FCV6"/>
<evidence type="ECO:0000256" key="3">
    <source>
        <dbReference type="ARBA" id="ARBA00022449"/>
    </source>
</evidence>
<proteinExistence type="predicted"/>
<evidence type="ECO:0000256" key="9">
    <source>
        <dbReference type="ARBA" id="ARBA00031636"/>
    </source>
</evidence>
<keyword evidence="5 10" id="KW-0812">Transmembrane</keyword>